<organism evidence="1 2">
    <name type="scientific">Dreissena polymorpha</name>
    <name type="common">Zebra mussel</name>
    <name type="synonym">Mytilus polymorpha</name>
    <dbReference type="NCBI Taxonomy" id="45954"/>
    <lineage>
        <taxon>Eukaryota</taxon>
        <taxon>Metazoa</taxon>
        <taxon>Spiralia</taxon>
        <taxon>Lophotrochozoa</taxon>
        <taxon>Mollusca</taxon>
        <taxon>Bivalvia</taxon>
        <taxon>Autobranchia</taxon>
        <taxon>Heteroconchia</taxon>
        <taxon>Euheterodonta</taxon>
        <taxon>Imparidentia</taxon>
        <taxon>Neoheterodontei</taxon>
        <taxon>Myida</taxon>
        <taxon>Dreissenoidea</taxon>
        <taxon>Dreissenidae</taxon>
        <taxon>Dreissena</taxon>
    </lineage>
</organism>
<keyword evidence="2" id="KW-1185">Reference proteome</keyword>
<sequence length="67" mass="7210">MSTDLAPHRYIYVSEVATFSEENTYDAINSICHSMVDKCWVVGAGSPRCSYSAGSSSALELSLCALN</sequence>
<name>A0A9D4CFH0_DREPO</name>
<evidence type="ECO:0000313" key="2">
    <source>
        <dbReference type="Proteomes" id="UP000828390"/>
    </source>
</evidence>
<dbReference type="AlphaFoldDB" id="A0A9D4CFH0"/>
<proteinExistence type="predicted"/>
<comment type="caution">
    <text evidence="1">The sequence shown here is derived from an EMBL/GenBank/DDBJ whole genome shotgun (WGS) entry which is preliminary data.</text>
</comment>
<gene>
    <name evidence="1" type="ORF">DPMN_049500</name>
</gene>
<evidence type="ECO:0000313" key="1">
    <source>
        <dbReference type="EMBL" id="KAH3723706.1"/>
    </source>
</evidence>
<dbReference type="EMBL" id="JAIWYP010000012">
    <property type="protein sequence ID" value="KAH3723706.1"/>
    <property type="molecule type" value="Genomic_DNA"/>
</dbReference>
<dbReference type="Proteomes" id="UP000828390">
    <property type="component" value="Unassembled WGS sequence"/>
</dbReference>
<reference evidence="1" key="2">
    <citation type="submission" date="2020-11" db="EMBL/GenBank/DDBJ databases">
        <authorList>
            <person name="McCartney M.A."/>
            <person name="Auch B."/>
            <person name="Kono T."/>
            <person name="Mallez S."/>
            <person name="Becker A."/>
            <person name="Gohl D.M."/>
            <person name="Silverstein K.A.T."/>
            <person name="Koren S."/>
            <person name="Bechman K.B."/>
            <person name="Herman A."/>
            <person name="Abrahante J.E."/>
            <person name="Garbe J."/>
        </authorList>
    </citation>
    <scope>NUCLEOTIDE SEQUENCE</scope>
    <source>
        <strain evidence="1">Duluth1</strain>
        <tissue evidence="1">Whole animal</tissue>
    </source>
</reference>
<protein>
    <submittedName>
        <fullName evidence="1">Uncharacterized protein</fullName>
    </submittedName>
</protein>
<reference evidence="1" key="1">
    <citation type="journal article" date="2019" name="bioRxiv">
        <title>The Genome of the Zebra Mussel, Dreissena polymorpha: A Resource for Invasive Species Research.</title>
        <authorList>
            <person name="McCartney M.A."/>
            <person name="Auch B."/>
            <person name="Kono T."/>
            <person name="Mallez S."/>
            <person name="Zhang Y."/>
            <person name="Obille A."/>
            <person name="Becker A."/>
            <person name="Abrahante J.E."/>
            <person name="Garbe J."/>
            <person name="Badalamenti J.P."/>
            <person name="Herman A."/>
            <person name="Mangelson H."/>
            <person name="Liachko I."/>
            <person name="Sullivan S."/>
            <person name="Sone E.D."/>
            <person name="Koren S."/>
            <person name="Silverstein K.A.T."/>
            <person name="Beckman K.B."/>
            <person name="Gohl D.M."/>
        </authorList>
    </citation>
    <scope>NUCLEOTIDE SEQUENCE</scope>
    <source>
        <strain evidence="1">Duluth1</strain>
        <tissue evidence="1">Whole animal</tissue>
    </source>
</reference>
<accession>A0A9D4CFH0</accession>